<keyword evidence="2" id="KW-0547">Nucleotide-binding</keyword>
<dbReference type="InterPro" id="IPR058031">
    <property type="entry name" value="AAA_lid_NorR"/>
</dbReference>
<keyword evidence="5" id="KW-0805">Transcription regulation</keyword>
<dbReference type="GO" id="GO:0006355">
    <property type="term" value="P:regulation of DNA-templated transcription"/>
    <property type="evidence" value="ECO:0007669"/>
    <property type="project" value="InterPro"/>
</dbReference>
<evidence type="ECO:0000256" key="7">
    <source>
        <dbReference type="ARBA" id="ARBA00023163"/>
    </source>
</evidence>
<dbReference type="InterPro" id="IPR002197">
    <property type="entry name" value="HTH_Fis"/>
</dbReference>
<evidence type="ECO:0000256" key="1">
    <source>
        <dbReference type="ARBA" id="ARBA00022553"/>
    </source>
</evidence>
<dbReference type="Pfam" id="PF00072">
    <property type="entry name" value="Response_reg"/>
    <property type="match status" value="1"/>
</dbReference>
<dbReference type="Gene3D" id="1.10.8.60">
    <property type="match status" value="1"/>
</dbReference>
<keyword evidence="6" id="KW-0238">DNA-binding</keyword>
<evidence type="ECO:0000313" key="12">
    <source>
        <dbReference type="EMBL" id="MBK8891435.1"/>
    </source>
</evidence>
<accession>A0A9D7LSX0</accession>
<dbReference type="SUPFAM" id="SSF52172">
    <property type="entry name" value="CheY-like"/>
    <property type="match status" value="1"/>
</dbReference>
<feature type="region of interest" description="Disordered" evidence="9">
    <location>
        <begin position="372"/>
        <end position="397"/>
    </location>
</feature>
<evidence type="ECO:0000256" key="2">
    <source>
        <dbReference type="ARBA" id="ARBA00022741"/>
    </source>
</evidence>
<dbReference type="InterPro" id="IPR025944">
    <property type="entry name" value="Sigma_54_int_dom_CS"/>
</dbReference>
<dbReference type="InterPro" id="IPR001789">
    <property type="entry name" value="Sig_transdc_resp-reg_receiver"/>
</dbReference>
<name>A0A9D7LSX0_9RHOO</name>
<feature type="domain" description="Sigma-54 factor interaction" evidence="10">
    <location>
        <begin position="130"/>
        <end position="359"/>
    </location>
</feature>
<keyword evidence="4" id="KW-0902">Two-component regulatory system</keyword>
<evidence type="ECO:0000256" key="8">
    <source>
        <dbReference type="PROSITE-ProRule" id="PRU00169"/>
    </source>
</evidence>
<protein>
    <submittedName>
        <fullName evidence="12">Sigma-54-dependent Fis family transcriptional regulator</fullName>
    </submittedName>
</protein>
<keyword evidence="3" id="KW-0067">ATP-binding</keyword>
<sequence length="449" mass="48665">MHSLPLLIVEDDHDLRDALCITLELAGHVVSPAADGSEALAAMARRQFGLVISDIQMEPLDGFGLLREIRTIHPHVPVVLMTAFGDIESAVAAMRTGASDYLAKPFEPASLLELVDRYCMRPQPENLDGIVAEDPATSALLALAARVAAATTTVLLSGESGTGKEVLARYIHRHSPRANKAFVAINCAAIPDNLLEATLFGYERGAFTGANQAQAGKFEQAQGGTLLLDEISEMPLALQAKLLRVLQEREVERVGSSKAVALDIRVIATTNRDLGACVVAGTFRADLYYRLNVMPLPLPPLRERPADIVPLARGFTSQYARALGRPLLRLAAGAERHLLGHSWPGNVRELENAIQRAVIMATGDLIEAAHFDFGAVPPPPPQQPQQKPQDDAVMPGTDMDMKSLERAHIMETLLAVNGSRKLAVERLGISERALRYKLQQYRQEGGSVQ</sequence>
<proteinExistence type="predicted"/>
<evidence type="ECO:0000259" key="11">
    <source>
        <dbReference type="PROSITE" id="PS50110"/>
    </source>
</evidence>
<feature type="domain" description="Response regulatory" evidence="11">
    <location>
        <begin position="5"/>
        <end position="119"/>
    </location>
</feature>
<dbReference type="SUPFAM" id="SSF52540">
    <property type="entry name" value="P-loop containing nucleoside triphosphate hydrolases"/>
    <property type="match status" value="1"/>
</dbReference>
<keyword evidence="7" id="KW-0804">Transcription</keyword>
<dbReference type="PANTHER" id="PTHR32071:SF21">
    <property type="entry name" value="TRANSCRIPTIONAL REGULATORY PROTEIN FLGR"/>
    <property type="match status" value="1"/>
</dbReference>
<keyword evidence="1 8" id="KW-0597">Phosphoprotein</keyword>
<gene>
    <name evidence="12" type="ORF">IPN75_14240</name>
</gene>
<dbReference type="PROSITE" id="PS00676">
    <property type="entry name" value="SIGMA54_INTERACT_2"/>
    <property type="match status" value="1"/>
</dbReference>
<dbReference type="GO" id="GO:0043565">
    <property type="term" value="F:sequence-specific DNA binding"/>
    <property type="evidence" value="ECO:0007669"/>
    <property type="project" value="InterPro"/>
</dbReference>
<dbReference type="PROSITE" id="PS00688">
    <property type="entry name" value="SIGMA54_INTERACT_3"/>
    <property type="match status" value="1"/>
</dbReference>
<dbReference type="EMBL" id="JADKBR010000017">
    <property type="protein sequence ID" value="MBK8891435.1"/>
    <property type="molecule type" value="Genomic_DNA"/>
</dbReference>
<dbReference type="InterPro" id="IPR027417">
    <property type="entry name" value="P-loop_NTPase"/>
</dbReference>
<dbReference type="FunFam" id="3.40.50.2300:FF:000018">
    <property type="entry name" value="DNA-binding transcriptional regulator NtrC"/>
    <property type="match status" value="1"/>
</dbReference>
<dbReference type="InterPro" id="IPR002078">
    <property type="entry name" value="Sigma_54_int"/>
</dbReference>
<dbReference type="Proteomes" id="UP000808146">
    <property type="component" value="Unassembled WGS sequence"/>
</dbReference>
<organism evidence="12 13">
    <name type="scientific">Candidatus Dechloromonas phosphorivorans</name>
    <dbReference type="NCBI Taxonomy" id="2899244"/>
    <lineage>
        <taxon>Bacteria</taxon>
        <taxon>Pseudomonadati</taxon>
        <taxon>Pseudomonadota</taxon>
        <taxon>Betaproteobacteria</taxon>
        <taxon>Rhodocyclales</taxon>
        <taxon>Azonexaceae</taxon>
        <taxon>Dechloromonas</taxon>
    </lineage>
</organism>
<evidence type="ECO:0000256" key="5">
    <source>
        <dbReference type="ARBA" id="ARBA00023015"/>
    </source>
</evidence>
<dbReference type="Pfam" id="PF02954">
    <property type="entry name" value="HTH_8"/>
    <property type="match status" value="1"/>
</dbReference>
<reference evidence="12" key="1">
    <citation type="submission" date="2020-10" db="EMBL/GenBank/DDBJ databases">
        <title>Connecting structure to function with the recovery of over 1000 high-quality activated sludge metagenome-assembled genomes encoding full-length rRNA genes using long-read sequencing.</title>
        <authorList>
            <person name="Singleton C.M."/>
            <person name="Petriglieri F."/>
            <person name="Kristensen J.M."/>
            <person name="Kirkegaard R.H."/>
            <person name="Michaelsen T.Y."/>
            <person name="Andersen M.H."/>
            <person name="Karst S.M."/>
            <person name="Dueholm M.S."/>
            <person name="Nielsen P.H."/>
            <person name="Albertsen M."/>
        </authorList>
    </citation>
    <scope>NUCLEOTIDE SEQUENCE</scope>
    <source>
        <strain evidence="12">OdNE_18-Q3-R46-58_BAT3C.305</strain>
    </source>
</reference>
<dbReference type="Gene3D" id="3.40.50.300">
    <property type="entry name" value="P-loop containing nucleotide triphosphate hydrolases"/>
    <property type="match status" value="1"/>
</dbReference>
<dbReference type="CDD" id="cd00009">
    <property type="entry name" value="AAA"/>
    <property type="match status" value="1"/>
</dbReference>
<dbReference type="GO" id="GO:0000160">
    <property type="term" value="P:phosphorelay signal transduction system"/>
    <property type="evidence" value="ECO:0007669"/>
    <property type="project" value="UniProtKB-KW"/>
</dbReference>
<dbReference type="Gene3D" id="3.40.50.2300">
    <property type="match status" value="1"/>
</dbReference>
<evidence type="ECO:0000256" key="3">
    <source>
        <dbReference type="ARBA" id="ARBA00022840"/>
    </source>
</evidence>
<dbReference type="Pfam" id="PF25601">
    <property type="entry name" value="AAA_lid_14"/>
    <property type="match status" value="1"/>
</dbReference>
<dbReference type="InterPro" id="IPR025943">
    <property type="entry name" value="Sigma_54_int_dom_ATP-bd_2"/>
</dbReference>
<evidence type="ECO:0000313" key="13">
    <source>
        <dbReference type="Proteomes" id="UP000808146"/>
    </source>
</evidence>
<dbReference type="InterPro" id="IPR011006">
    <property type="entry name" value="CheY-like_superfamily"/>
</dbReference>
<dbReference type="InterPro" id="IPR025662">
    <property type="entry name" value="Sigma_54_int_dom_ATP-bd_1"/>
</dbReference>
<comment type="caution">
    <text evidence="12">The sequence shown here is derived from an EMBL/GenBank/DDBJ whole genome shotgun (WGS) entry which is preliminary data.</text>
</comment>
<evidence type="ECO:0000256" key="9">
    <source>
        <dbReference type="SAM" id="MobiDB-lite"/>
    </source>
</evidence>
<dbReference type="InterPro" id="IPR009057">
    <property type="entry name" value="Homeodomain-like_sf"/>
</dbReference>
<dbReference type="AlphaFoldDB" id="A0A9D7LSX0"/>
<dbReference type="SMART" id="SM00448">
    <property type="entry name" value="REC"/>
    <property type="match status" value="1"/>
</dbReference>
<dbReference type="PANTHER" id="PTHR32071">
    <property type="entry name" value="TRANSCRIPTIONAL REGULATORY PROTEIN"/>
    <property type="match status" value="1"/>
</dbReference>
<dbReference type="Gene3D" id="1.10.10.60">
    <property type="entry name" value="Homeodomain-like"/>
    <property type="match status" value="1"/>
</dbReference>
<evidence type="ECO:0000256" key="4">
    <source>
        <dbReference type="ARBA" id="ARBA00023012"/>
    </source>
</evidence>
<dbReference type="Pfam" id="PF00158">
    <property type="entry name" value="Sigma54_activat"/>
    <property type="match status" value="1"/>
</dbReference>
<evidence type="ECO:0000259" key="10">
    <source>
        <dbReference type="PROSITE" id="PS50045"/>
    </source>
</evidence>
<dbReference type="SMART" id="SM00382">
    <property type="entry name" value="AAA"/>
    <property type="match status" value="1"/>
</dbReference>
<evidence type="ECO:0000256" key="6">
    <source>
        <dbReference type="ARBA" id="ARBA00023125"/>
    </source>
</evidence>
<dbReference type="PROSITE" id="PS50045">
    <property type="entry name" value="SIGMA54_INTERACT_4"/>
    <property type="match status" value="1"/>
</dbReference>
<dbReference type="PROSITE" id="PS00675">
    <property type="entry name" value="SIGMA54_INTERACT_1"/>
    <property type="match status" value="1"/>
</dbReference>
<feature type="modified residue" description="4-aspartylphosphate" evidence="8">
    <location>
        <position position="54"/>
    </location>
</feature>
<dbReference type="GO" id="GO:0005524">
    <property type="term" value="F:ATP binding"/>
    <property type="evidence" value="ECO:0007669"/>
    <property type="project" value="UniProtKB-KW"/>
</dbReference>
<dbReference type="FunFam" id="3.40.50.300:FF:000006">
    <property type="entry name" value="DNA-binding transcriptional regulator NtrC"/>
    <property type="match status" value="1"/>
</dbReference>
<dbReference type="PROSITE" id="PS50110">
    <property type="entry name" value="RESPONSE_REGULATORY"/>
    <property type="match status" value="1"/>
</dbReference>
<dbReference type="SUPFAM" id="SSF46689">
    <property type="entry name" value="Homeodomain-like"/>
    <property type="match status" value="1"/>
</dbReference>
<dbReference type="InterPro" id="IPR003593">
    <property type="entry name" value="AAA+_ATPase"/>
</dbReference>